<dbReference type="RefSeq" id="WP_077922193.1">
    <property type="nucleotide sequence ID" value="NZ_SBLB01000007.1"/>
</dbReference>
<keyword evidence="3" id="KW-0472">Membrane</keyword>
<dbReference type="PANTHER" id="PTHR30160:SF1">
    <property type="entry name" value="LIPOPOLYSACCHARIDE 1,2-N-ACETYLGLUCOSAMINETRANSFERASE-RELATED"/>
    <property type="match status" value="1"/>
</dbReference>
<keyword evidence="1" id="KW-0328">Glycosyltransferase</keyword>
<dbReference type="AlphaFoldDB" id="A0A4Q2ULF3"/>
<reference evidence="4 5" key="1">
    <citation type="submission" date="2019-01" db="EMBL/GenBank/DDBJ databases">
        <title>Spirosoma flava sp. nov., a propanil-degrading bacterium isolated from herbicide-contaminated soil.</title>
        <authorList>
            <person name="Zhang L."/>
            <person name="Jiang J.-D."/>
        </authorList>
    </citation>
    <scope>NUCLEOTIDE SEQUENCE [LARGE SCALE GENOMIC DNA]</scope>
    <source>
        <strain evidence="4 5">TY50</strain>
    </source>
</reference>
<feature type="transmembrane region" description="Helical" evidence="3">
    <location>
        <begin position="15"/>
        <end position="36"/>
    </location>
</feature>
<dbReference type="Pfam" id="PF01075">
    <property type="entry name" value="Glyco_transf_9"/>
    <property type="match status" value="1"/>
</dbReference>
<dbReference type="EMBL" id="SBLB01000007">
    <property type="protein sequence ID" value="RYC67669.1"/>
    <property type="molecule type" value="Genomic_DNA"/>
</dbReference>
<organism evidence="4 5">
    <name type="scientific">Spirosoma sordidisoli</name>
    <dbReference type="NCBI Taxonomy" id="2502893"/>
    <lineage>
        <taxon>Bacteria</taxon>
        <taxon>Pseudomonadati</taxon>
        <taxon>Bacteroidota</taxon>
        <taxon>Cytophagia</taxon>
        <taxon>Cytophagales</taxon>
        <taxon>Cytophagaceae</taxon>
        <taxon>Spirosoma</taxon>
    </lineage>
</organism>
<name>A0A4Q2ULF3_9BACT</name>
<dbReference type="GO" id="GO:0008713">
    <property type="term" value="F:ADP-heptose-lipopolysaccharide heptosyltransferase activity"/>
    <property type="evidence" value="ECO:0007669"/>
    <property type="project" value="TreeGrafter"/>
</dbReference>
<evidence type="ECO:0000313" key="5">
    <source>
        <dbReference type="Proteomes" id="UP000290407"/>
    </source>
</evidence>
<comment type="caution">
    <text evidence="4">The sequence shown here is derived from an EMBL/GenBank/DDBJ whole genome shotgun (WGS) entry which is preliminary data.</text>
</comment>
<keyword evidence="3" id="KW-0812">Transmembrane</keyword>
<dbReference type="InterPro" id="IPR002201">
    <property type="entry name" value="Glyco_trans_9"/>
</dbReference>
<keyword evidence="5" id="KW-1185">Reference proteome</keyword>
<dbReference type="Proteomes" id="UP000290407">
    <property type="component" value="Unassembled WGS sequence"/>
</dbReference>
<keyword evidence="3" id="KW-1133">Transmembrane helix</keyword>
<keyword evidence="2 4" id="KW-0808">Transferase</keyword>
<evidence type="ECO:0000313" key="4">
    <source>
        <dbReference type="EMBL" id="RYC67669.1"/>
    </source>
</evidence>
<dbReference type="InterPro" id="IPR051199">
    <property type="entry name" value="LPS_LOS_Heptosyltrfase"/>
</dbReference>
<dbReference type="GO" id="GO:0009244">
    <property type="term" value="P:lipopolysaccharide core region biosynthetic process"/>
    <property type="evidence" value="ECO:0007669"/>
    <property type="project" value="TreeGrafter"/>
</dbReference>
<sequence>MTIKSLIRTLKTSPLLTPVLALIDLTLFLVDTLAILSAGRVQRRPRSLLIIRVDVLGDYLLFRNYLATIRQSDRFRGYAITLCANLPIRTIAETFDSDLVDAFLWTDIYKLSTQPVYRFRFMRQLRRQGFEVVFCPTFSRVLVLDDFLARVSGAPERVGCLTDFVNIKRWEAWFGNQLYTRMIDSGAGILFEQERNRRITEQFLSQPVPTSSLHLDSQRAKPVAVPDRYVVLSLGAGQDFRIWPASRYAQVTQFIRKNYPAYHIVLTGAPNEQVYSDAMLALLADHSAILDLTGRLSIAELIYVVNHASLLITNETGIVHIAASTQTPTIVASQGKSLVRWHPYPHPSGAHIHHLYPDFVEQHRHRLDQIAPQFNPESPFSIDVISVERVIGAVQSLLPAQHQVG</sequence>
<dbReference type="PANTHER" id="PTHR30160">
    <property type="entry name" value="TETRAACYLDISACCHARIDE 4'-KINASE-RELATED"/>
    <property type="match status" value="1"/>
</dbReference>
<dbReference type="Gene3D" id="3.40.50.2000">
    <property type="entry name" value="Glycogen Phosphorylase B"/>
    <property type="match status" value="2"/>
</dbReference>
<evidence type="ECO:0000256" key="1">
    <source>
        <dbReference type="ARBA" id="ARBA00022676"/>
    </source>
</evidence>
<dbReference type="CDD" id="cd03789">
    <property type="entry name" value="GT9_LPS_heptosyltransferase"/>
    <property type="match status" value="1"/>
</dbReference>
<evidence type="ECO:0000256" key="2">
    <source>
        <dbReference type="ARBA" id="ARBA00022679"/>
    </source>
</evidence>
<proteinExistence type="predicted"/>
<dbReference type="SUPFAM" id="SSF53756">
    <property type="entry name" value="UDP-Glycosyltransferase/glycogen phosphorylase"/>
    <property type="match status" value="1"/>
</dbReference>
<gene>
    <name evidence="4" type="ORF">EQG79_23485</name>
</gene>
<dbReference type="GO" id="GO:0005829">
    <property type="term" value="C:cytosol"/>
    <property type="evidence" value="ECO:0007669"/>
    <property type="project" value="TreeGrafter"/>
</dbReference>
<evidence type="ECO:0000256" key="3">
    <source>
        <dbReference type="SAM" id="Phobius"/>
    </source>
</evidence>
<accession>A0A4Q2ULF3</accession>
<protein>
    <submittedName>
        <fullName evidence="4">Lipopolysaccharide heptosyltransferase family protein</fullName>
    </submittedName>
</protein>